<dbReference type="InterPro" id="IPR045739">
    <property type="entry name" value="ACT_dom_pair"/>
</dbReference>
<dbReference type="STRING" id="320771.Cflav_PD4341"/>
<dbReference type="PANTHER" id="PTHR40099:SF1">
    <property type="entry name" value="ACETOLACTATE SYNTHASE, SMALL SUBUNIT"/>
    <property type="match status" value="1"/>
</dbReference>
<name>B9XFF6_PEDPL</name>
<reference evidence="2 3" key="1">
    <citation type="journal article" date="2011" name="J. Bacteriol.">
        <title>Genome sequence of 'Pedosphaera parvula' Ellin514, an aerobic Verrucomicrobial isolate from pasture soil.</title>
        <authorList>
            <person name="Kant R."/>
            <person name="van Passel M.W."/>
            <person name="Sangwan P."/>
            <person name="Palva A."/>
            <person name="Lucas S."/>
            <person name="Copeland A."/>
            <person name="Lapidus A."/>
            <person name="Glavina Del Rio T."/>
            <person name="Dalin E."/>
            <person name="Tice H."/>
            <person name="Bruce D."/>
            <person name="Goodwin L."/>
            <person name="Pitluck S."/>
            <person name="Chertkov O."/>
            <person name="Larimer F.W."/>
            <person name="Land M.L."/>
            <person name="Hauser L."/>
            <person name="Brettin T.S."/>
            <person name="Detter J.C."/>
            <person name="Han S."/>
            <person name="de Vos W.M."/>
            <person name="Janssen P.H."/>
            <person name="Smidt H."/>
        </authorList>
    </citation>
    <scope>NUCLEOTIDE SEQUENCE [LARGE SCALE GENOMIC DNA]</scope>
    <source>
        <strain evidence="2 3">Ellin514</strain>
    </source>
</reference>
<gene>
    <name evidence="2" type="ORF">Cflav_PD4341</name>
</gene>
<dbReference type="OrthoDB" id="9790662at2"/>
<dbReference type="InterPro" id="IPR002912">
    <property type="entry name" value="ACT_dom"/>
</dbReference>
<proteinExistence type="predicted"/>
<dbReference type="Pfam" id="PF19571">
    <property type="entry name" value="ACT_8"/>
    <property type="match status" value="1"/>
</dbReference>
<dbReference type="RefSeq" id="WP_007414554.1">
    <property type="nucleotide sequence ID" value="NZ_ABOX02000010.1"/>
</dbReference>
<protein>
    <submittedName>
        <fullName evidence="2">Acetolactate synthase, small subunit, putative</fullName>
    </submittedName>
</protein>
<evidence type="ECO:0000313" key="2">
    <source>
        <dbReference type="EMBL" id="EEF61320.1"/>
    </source>
</evidence>
<comment type="caution">
    <text evidence="2">The sequence shown here is derived from an EMBL/GenBank/DDBJ whole genome shotgun (WGS) entry which is preliminary data.</text>
</comment>
<accession>B9XFF6</accession>
<dbReference type="Gene3D" id="3.30.2130.10">
    <property type="entry name" value="VC0802-like"/>
    <property type="match status" value="1"/>
</dbReference>
<evidence type="ECO:0000313" key="3">
    <source>
        <dbReference type="Proteomes" id="UP000003688"/>
    </source>
</evidence>
<dbReference type="SUPFAM" id="SSF55021">
    <property type="entry name" value="ACT-like"/>
    <property type="match status" value="2"/>
</dbReference>
<keyword evidence="3" id="KW-1185">Reference proteome</keyword>
<dbReference type="PROSITE" id="PS51671">
    <property type="entry name" value="ACT"/>
    <property type="match status" value="1"/>
</dbReference>
<sequence>MEITKQLAIFLDNRPGTLARVCEALSKVKVNIYAITTSDTVDHTVIRMVVSDSRKAIDVFEEHGTLVVEDDVIMLEGDNKSGSLANIANKLAGAGVNIEYCYSATSPNAKKGLMILRTSNAQKALKVLNT</sequence>
<organism evidence="2 3">
    <name type="scientific">Pedosphaera parvula (strain Ellin514)</name>
    <dbReference type="NCBI Taxonomy" id="320771"/>
    <lineage>
        <taxon>Bacteria</taxon>
        <taxon>Pseudomonadati</taxon>
        <taxon>Verrucomicrobiota</taxon>
        <taxon>Pedosphaerae</taxon>
        <taxon>Pedosphaerales</taxon>
        <taxon>Pedosphaeraceae</taxon>
        <taxon>Pedosphaera</taxon>
    </lineage>
</organism>
<dbReference type="AlphaFoldDB" id="B9XFF6"/>
<dbReference type="EMBL" id="ABOX02000010">
    <property type="protein sequence ID" value="EEF61320.1"/>
    <property type="molecule type" value="Genomic_DNA"/>
</dbReference>
<dbReference type="Proteomes" id="UP000003688">
    <property type="component" value="Unassembled WGS sequence"/>
</dbReference>
<evidence type="ECO:0000259" key="1">
    <source>
        <dbReference type="PROSITE" id="PS51671"/>
    </source>
</evidence>
<dbReference type="InterPro" id="IPR045865">
    <property type="entry name" value="ACT-like_dom_sf"/>
</dbReference>
<dbReference type="PANTHER" id="PTHR40099">
    <property type="entry name" value="ACETOLACTATE SYNTHASE, SMALL SUBUNIT"/>
    <property type="match status" value="1"/>
</dbReference>
<feature type="domain" description="ACT" evidence="1">
    <location>
        <begin position="6"/>
        <end position="80"/>
    </location>
</feature>